<evidence type="ECO:0000256" key="1">
    <source>
        <dbReference type="SAM" id="SignalP"/>
    </source>
</evidence>
<sequence length="161" mass="18914">MLHIHYPLVKYVFWCLLPFFNLFRTTHPENLPCVDLLMHLFQLVTFPLVEHHYRHSKSNTVCEQMIPTTMSSQRHLNRPLQYKYPKPKQFSLAQLMVAACGILQQPGMPVQDCLRTQRFFLTDIPKQMIGSLKGILINTEMLHIIIKTHELFSVKGVQNKR</sequence>
<dbReference type="Proteomes" id="UP000694892">
    <property type="component" value="Chromosome 7S"/>
</dbReference>
<evidence type="ECO:0000313" key="2">
    <source>
        <dbReference type="EMBL" id="OCT70367.1"/>
    </source>
</evidence>
<keyword evidence="1" id="KW-0732">Signal</keyword>
<dbReference type="AlphaFoldDB" id="A0A974HA12"/>
<protein>
    <submittedName>
        <fullName evidence="2">Uncharacterized protein</fullName>
    </submittedName>
</protein>
<feature type="signal peptide" evidence="1">
    <location>
        <begin position="1"/>
        <end position="28"/>
    </location>
</feature>
<name>A0A974HA12_XENLA</name>
<gene>
    <name evidence="2" type="ORF">XELAEV_18037285mg</name>
</gene>
<feature type="chain" id="PRO_5036824314" evidence="1">
    <location>
        <begin position="29"/>
        <end position="161"/>
    </location>
</feature>
<proteinExistence type="predicted"/>
<evidence type="ECO:0000313" key="3">
    <source>
        <dbReference type="Proteomes" id="UP000694892"/>
    </source>
</evidence>
<organism evidence="2 3">
    <name type="scientific">Xenopus laevis</name>
    <name type="common">African clawed frog</name>
    <dbReference type="NCBI Taxonomy" id="8355"/>
    <lineage>
        <taxon>Eukaryota</taxon>
        <taxon>Metazoa</taxon>
        <taxon>Chordata</taxon>
        <taxon>Craniata</taxon>
        <taxon>Vertebrata</taxon>
        <taxon>Euteleostomi</taxon>
        <taxon>Amphibia</taxon>
        <taxon>Batrachia</taxon>
        <taxon>Anura</taxon>
        <taxon>Pipoidea</taxon>
        <taxon>Pipidae</taxon>
        <taxon>Xenopodinae</taxon>
        <taxon>Xenopus</taxon>
        <taxon>Xenopus</taxon>
    </lineage>
</organism>
<accession>A0A974HA12</accession>
<dbReference type="EMBL" id="CM004479">
    <property type="protein sequence ID" value="OCT70367.1"/>
    <property type="molecule type" value="Genomic_DNA"/>
</dbReference>
<reference evidence="3" key="1">
    <citation type="journal article" date="2016" name="Nature">
        <title>Genome evolution in the allotetraploid frog Xenopus laevis.</title>
        <authorList>
            <person name="Session A.M."/>
            <person name="Uno Y."/>
            <person name="Kwon T."/>
            <person name="Chapman J.A."/>
            <person name="Toyoda A."/>
            <person name="Takahashi S."/>
            <person name="Fukui A."/>
            <person name="Hikosaka A."/>
            <person name="Suzuki A."/>
            <person name="Kondo M."/>
            <person name="van Heeringen S.J."/>
            <person name="Quigley I."/>
            <person name="Heinz S."/>
            <person name="Ogino H."/>
            <person name="Ochi H."/>
            <person name="Hellsten U."/>
            <person name="Lyons J.B."/>
            <person name="Simakov O."/>
            <person name="Putnam N."/>
            <person name="Stites J."/>
            <person name="Kuroki Y."/>
            <person name="Tanaka T."/>
            <person name="Michiue T."/>
            <person name="Watanabe M."/>
            <person name="Bogdanovic O."/>
            <person name="Lister R."/>
            <person name="Georgiou G."/>
            <person name="Paranjpe S.S."/>
            <person name="van Kruijsbergen I."/>
            <person name="Shu S."/>
            <person name="Carlson J."/>
            <person name="Kinoshita T."/>
            <person name="Ohta Y."/>
            <person name="Mawaribuchi S."/>
            <person name="Jenkins J."/>
            <person name="Grimwood J."/>
            <person name="Schmutz J."/>
            <person name="Mitros T."/>
            <person name="Mozaffari S.V."/>
            <person name="Suzuki Y."/>
            <person name="Haramoto Y."/>
            <person name="Yamamoto T.S."/>
            <person name="Takagi C."/>
            <person name="Heald R."/>
            <person name="Miller K."/>
            <person name="Haudenschild C."/>
            <person name="Kitzman J."/>
            <person name="Nakayama T."/>
            <person name="Izutsu Y."/>
            <person name="Robert J."/>
            <person name="Fortriede J."/>
            <person name="Burns K."/>
            <person name="Lotay V."/>
            <person name="Karimi K."/>
            <person name="Yasuoka Y."/>
            <person name="Dichmann D.S."/>
            <person name="Flajnik M.F."/>
            <person name="Houston D.W."/>
            <person name="Shendure J."/>
            <person name="DuPasquier L."/>
            <person name="Vize P.D."/>
            <person name="Zorn A.M."/>
            <person name="Ito M."/>
            <person name="Marcotte E.M."/>
            <person name="Wallingford J.B."/>
            <person name="Ito Y."/>
            <person name="Asashima M."/>
            <person name="Ueno N."/>
            <person name="Matsuda Y."/>
            <person name="Veenstra G.J."/>
            <person name="Fujiyama A."/>
            <person name="Harland R.M."/>
            <person name="Taira M."/>
            <person name="Rokhsar D.S."/>
        </authorList>
    </citation>
    <scope>NUCLEOTIDE SEQUENCE [LARGE SCALE GENOMIC DNA]</scope>
    <source>
        <strain evidence="3">J</strain>
    </source>
</reference>